<organism evidence="1">
    <name type="scientific">Phacus pleuronectes</name>
    <dbReference type="NCBI Taxonomy" id="102908"/>
    <lineage>
        <taxon>Eukaryota</taxon>
        <taxon>Discoba</taxon>
        <taxon>Euglenozoa</taxon>
        <taxon>Euglenida</taxon>
        <taxon>Spirocuta</taxon>
        <taxon>Euglenophyceae</taxon>
        <taxon>Euglenales</taxon>
        <taxon>Phacaceae</taxon>
        <taxon>Phacus</taxon>
    </lineage>
</organism>
<geneLocation type="chloroplast" evidence="1"/>
<dbReference type="GeneID" id="38458570"/>
<protein>
    <submittedName>
        <fullName evidence="1">RNA polymerase alpha subunit</fullName>
    </submittedName>
</protein>
<dbReference type="AlphaFoldDB" id="A0A3G3LLT9"/>
<keyword evidence="1" id="KW-0150">Chloroplast</keyword>
<dbReference type="Gene3D" id="2.170.120.12">
    <property type="entry name" value="DNA-directed RNA polymerase, insert domain"/>
    <property type="match status" value="1"/>
</dbReference>
<dbReference type="EMBL" id="MH898673">
    <property type="protein sequence ID" value="AYQ93684.1"/>
    <property type="molecule type" value="Genomic_DNA"/>
</dbReference>
<accession>A0A3G3LLT9</accession>
<keyword evidence="1" id="KW-0934">Plastid</keyword>
<dbReference type="InterPro" id="IPR036643">
    <property type="entry name" value="RNApol_insert_sf"/>
</dbReference>
<dbReference type="SUPFAM" id="SSF56553">
    <property type="entry name" value="Insert subdomain of RNA polymerase alpha subunit"/>
    <property type="match status" value="1"/>
</dbReference>
<dbReference type="RefSeq" id="YP_009538663.1">
    <property type="nucleotide sequence ID" value="NC_039927.1"/>
</dbReference>
<evidence type="ECO:0000313" key="1">
    <source>
        <dbReference type="EMBL" id="AYQ93684.1"/>
    </source>
</evidence>
<proteinExistence type="predicted"/>
<sequence length="161" mass="19190">MKLIKVTMLKFCKAKRGFYSLFTLDCQKLNNLTNLGNLIRRNLIANISLSFKVNNVLFFARDNSVDSSRFMILSEYFPIEHIRESFVEIRKNLENIIFYNSNFNDDYKVFLAYLITSERDRIVKVINISFYKPFFLCNLNHYIFELLVSNLQIKIFIKIII</sequence>
<name>A0A3G3LLT9_9EUGL</name>
<reference evidence="1" key="1">
    <citation type="journal article" date="2018" name="Sci. Rep.">
        <title>Dynamic evolution of inverted repeats in Euglenophyta plastid genomes.</title>
        <authorList>
            <person name="Karnkowska A."/>
            <person name="Bennett M.S."/>
            <person name="Triemer R.E."/>
        </authorList>
    </citation>
    <scope>NUCLEOTIDE SEQUENCE</scope>
</reference>